<sequence>MAKHFSISELRVILLEPSAAQNKLITAKLKLLGIGDIISFELASQALASLKIDNSPNLILSALYLKDMTGIDLLIQLRNNPDTQDIAFVLISSETQPKVLEPLRQLGACAIIPKPFTSENLDHALCVSLDYLSEDLTLDQDDLDLDMLRVLLVDDSKAARNYMKKVLENLGVRNIKEAANGHEGVQMLEESVFDLLITDYNMPEMDGKELIEFVRKNSWQSNIPILMVSSESDGGRLAAVTQAGVSGICDKPFEPSVVRGLLEKILRDQQP</sequence>
<dbReference type="Proteomes" id="UP000295794">
    <property type="component" value="Unassembled WGS sequence"/>
</dbReference>
<dbReference type="EMBL" id="SMBT01000001">
    <property type="protein sequence ID" value="TCU90396.1"/>
    <property type="molecule type" value="Genomic_DNA"/>
</dbReference>
<accession>A0A377Q3A7</accession>
<gene>
    <name evidence="3" type="primary">cheY_2</name>
    <name evidence="4" type="ORF">EV682_101429</name>
    <name evidence="3" type="ORF">NCTC11159_00447</name>
</gene>
<evidence type="ECO:0000313" key="4">
    <source>
        <dbReference type="EMBL" id="TCU90396.1"/>
    </source>
</evidence>
<evidence type="ECO:0000313" key="5">
    <source>
        <dbReference type="Proteomes" id="UP000255108"/>
    </source>
</evidence>
<evidence type="ECO:0000259" key="2">
    <source>
        <dbReference type="PROSITE" id="PS50110"/>
    </source>
</evidence>
<evidence type="ECO:0000313" key="3">
    <source>
        <dbReference type="EMBL" id="STQ89423.1"/>
    </source>
</evidence>
<dbReference type="OrthoDB" id="9800897at2"/>
<dbReference type="Proteomes" id="UP000255108">
    <property type="component" value="Unassembled WGS sequence"/>
</dbReference>
<dbReference type="PROSITE" id="PS50110">
    <property type="entry name" value="RESPONSE_REGULATORY"/>
    <property type="match status" value="2"/>
</dbReference>
<dbReference type="SUPFAM" id="SSF52172">
    <property type="entry name" value="CheY-like"/>
    <property type="match status" value="2"/>
</dbReference>
<dbReference type="Gene3D" id="3.40.50.2300">
    <property type="match status" value="2"/>
</dbReference>
<organism evidence="3 5">
    <name type="scientific">Iodobacter fluviatilis</name>
    <dbReference type="NCBI Taxonomy" id="537"/>
    <lineage>
        <taxon>Bacteria</taxon>
        <taxon>Pseudomonadati</taxon>
        <taxon>Pseudomonadota</taxon>
        <taxon>Betaproteobacteria</taxon>
        <taxon>Neisseriales</taxon>
        <taxon>Chitinibacteraceae</taxon>
        <taxon>Iodobacter</taxon>
    </lineage>
</organism>
<name>A0A377Q3A7_9NEIS</name>
<dbReference type="GO" id="GO:0000160">
    <property type="term" value="P:phosphorelay signal transduction system"/>
    <property type="evidence" value="ECO:0007669"/>
    <property type="project" value="InterPro"/>
</dbReference>
<keyword evidence="1" id="KW-0597">Phosphoprotein</keyword>
<feature type="domain" description="Response regulatory" evidence="2">
    <location>
        <begin position="11"/>
        <end position="129"/>
    </location>
</feature>
<dbReference type="AlphaFoldDB" id="A0A377Q3A7"/>
<dbReference type="InterPro" id="IPR052048">
    <property type="entry name" value="ST_Response_Regulator"/>
</dbReference>
<keyword evidence="6" id="KW-1185">Reference proteome</keyword>
<reference evidence="3 5" key="1">
    <citation type="submission" date="2018-06" db="EMBL/GenBank/DDBJ databases">
        <authorList>
            <consortium name="Pathogen Informatics"/>
            <person name="Doyle S."/>
        </authorList>
    </citation>
    <scope>NUCLEOTIDE SEQUENCE [LARGE SCALE GENOMIC DNA]</scope>
    <source>
        <strain evidence="3 5">NCTC11159</strain>
    </source>
</reference>
<reference evidence="4 6" key="2">
    <citation type="submission" date="2019-03" db="EMBL/GenBank/DDBJ databases">
        <title>Genomic Encyclopedia of Type Strains, Phase IV (KMG-IV): sequencing the most valuable type-strain genomes for metagenomic binning, comparative biology and taxonomic classification.</title>
        <authorList>
            <person name="Goeker M."/>
        </authorList>
    </citation>
    <scope>NUCLEOTIDE SEQUENCE [LARGE SCALE GENOMIC DNA]</scope>
    <source>
        <strain evidence="4 6">DSM 3764</strain>
    </source>
</reference>
<dbReference type="SMART" id="SM00448">
    <property type="entry name" value="REC"/>
    <property type="match status" value="2"/>
</dbReference>
<dbReference type="CDD" id="cd00156">
    <property type="entry name" value="REC"/>
    <property type="match status" value="1"/>
</dbReference>
<proteinExistence type="predicted"/>
<dbReference type="EMBL" id="UGHR01000001">
    <property type="protein sequence ID" value="STQ89423.1"/>
    <property type="molecule type" value="Genomic_DNA"/>
</dbReference>
<dbReference type="PANTHER" id="PTHR43228">
    <property type="entry name" value="TWO-COMPONENT RESPONSE REGULATOR"/>
    <property type="match status" value="1"/>
</dbReference>
<dbReference type="PANTHER" id="PTHR43228:SF1">
    <property type="entry name" value="TWO-COMPONENT RESPONSE REGULATOR ARR22"/>
    <property type="match status" value="1"/>
</dbReference>
<dbReference type="Pfam" id="PF00072">
    <property type="entry name" value="Response_reg"/>
    <property type="match status" value="2"/>
</dbReference>
<dbReference type="InterPro" id="IPR001789">
    <property type="entry name" value="Sig_transdc_resp-reg_receiver"/>
</dbReference>
<dbReference type="RefSeq" id="WP_115225871.1">
    <property type="nucleotide sequence ID" value="NZ_CAWOLO010000001.1"/>
</dbReference>
<dbReference type="InterPro" id="IPR011006">
    <property type="entry name" value="CheY-like_superfamily"/>
</dbReference>
<feature type="modified residue" description="4-aspartylphosphate" evidence="1">
    <location>
        <position position="199"/>
    </location>
</feature>
<comment type="caution">
    <text evidence="1">Lacks conserved residue(s) required for the propagation of feature annotation.</text>
</comment>
<evidence type="ECO:0000256" key="1">
    <source>
        <dbReference type="PROSITE-ProRule" id="PRU00169"/>
    </source>
</evidence>
<evidence type="ECO:0000313" key="6">
    <source>
        <dbReference type="Proteomes" id="UP000295794"/>
    </source>
</evidence>
<feature type="domain" description="Response regulatory" evidence="2">
    <location>
        <begin position="149"/>
        <end position="266"/>
    </location>
</feature>
<protein>
    <submittedName>
        <fullName evidence="3">Chemotaxis protein CheY</fullName>
    </submittedName>
    <submittedName>
        <fullName evidence="4">Two-component system chemotaxis response regulator CheY</fullName>
    </submittedName>
</protein>